<name>A0A7S9KJJ8_EPIFF</name>
<sequence length="71" mass="7739">MLEMDEFHPVLARMRIAALQSEALSKNPQNGFVRSQRSKVSVVRDPSGGWKLGKKRVVRARSGSASSALSA</sequence>
<feature type="region of interest" description="Disordered" evidence="1">
    <location>
        <begin position="27"/>
        <end position="47"/>
    </location>
</feature>
<keyword evidence="3" id="KW-1185">Reference proteome</keyword>
<dbReference type="OrthoDB" id="4959822at2759"/>
<feature type="compositionally biased region" description="Low complexity" evidence="1">
    <location>
        <begin position="33"/>
        <end position="44"/>
    </location>
</feature>
<gene>
    <name evidence="2" type="ORF">C2857_000941</name>
</gene>
<organism evidence="2 3">
    <name type="scientific">Epichloe festucae (strain Fl1)</name>
    <dbReference type="NCBI Taxonomy" id="877507"/>
    <lineage>
        <taxon>Eukaryota</taxon>
        <taxon>Fungi</taxon>
        <taxon>Dikarya</taxon>
        <taxon>Ascomycota</taxon>
        <taxon>Pezizomycotina</taxon>
        <taxon>Sordariomycetes</taxon>
        <taxon>Hypocreomycetidae</taxon>
        <taxon>Hypocreales</taxon>
        <taxon>Clavicipitaceae</taxon>
        <taxon>Epichloe</taxon>
    </lineage>
</organism>
<reference evidence="2 3" key="1">
    <citation type="journal article" date="2018" name="PLoS Genet.">
        <title>Repeat elements organise 3D genome structure and mediate transcription in the filamentous fungus Epichloe festucae.</title>
        <authorList>
            <person name="Winter D.J."/>
            <person name="Ganley A.R.D."/>
            <person name="Young C.A."/>
            <person name="Liachko I."/>
            <person name="Schardl C.L."/>
            <person name="Dupont P.Y."/>
            <person name="Berry D."/>
            <person name="Ram A."/>
            <person name="Scott B."/>
            <person name="Cox M.P."/>
        </authorList>
    </citation>
    <scope>NUCLEOTIDE SEQUENCE [LARGE SCALE GENOMIC DNA]</scope>
    <source>
        <strain evidence="2 3">Fl1</strain>
    </source>
</reference>
<accession>A0A7S9KJJ8</accession>
<evidence type="ECO:0000313" key="2">
    <source>
        <dbReference type="EMBL" id="QPG93574.1"/>
    </source>
</evidence>
<evidence type="ECO:0000313" key="3">
    <source>
        <dbReference type="Proteomes" id="UP000594364"/>
    </source>
</evidence>
<protein>
    <submittedName>
        <fullName evidence="2">Uncharacterized protein</fullName>
    </submittedName>
</protein>
<dbReference type="Proteomes" id="UP000594364">
    <property type="component" value="Chromosome 1"/>
</dbReference>
<dbReference type="EMBL" id="CP031385">
    <property type="protein sequence ID" value="QPG93574.1"/>
    <property type="molecule type" value="Genomic_DNA"/>
</dbReference>
<dbReference type="AlphaFoldDB" id="A0A7S9KJJ8"/>
<proteinExistence type="predicted"/>
<evidence type="ECO:0000256" key="1">
    <source>
        <dbReference type="SAM" id="MobiDB-lite"/>
    </source>
</evidence>